<dbReference type="Proteomes" id="UP000189677">
    <property type="component" value="Chromosome"/>
</dbReference>
<evidence type="ECO:0008006" key="4">
    <source>
        <dbReference type="Google" id="ProtNLM"/>
    </source>
</evidence>
<organism evidence="2 3">
    <name type="scientific">Streptomyces niveus</name>
    <name type="common">Streptomyces spheroides</name>
    <dbReference type="NCBI Taxonomy" id="193462"/>
    <lineage>
        <taxon>Bacteria</taxon>
        <taxon>Bacillati</taxon>
        <taxon>Actinomycetota</taxon>
        <taxon>Actinomycetes</taxon>
        <taxon>Kitasatosporales</taxon>
        <taxon>Streptomycetaceae</taxon>
        <taxon>Streptomyces</taxon>
    </lineage>
</organism>
<accession>A0A1U9QZK7</accession>
<gene>
    <name evidence="2" type="ORF">BBN63_25915</name>
</gene>
<name>A0A1U9QZK7_STRNV</name>
<dbReference type="PROSITE" id="PS51257">
    <property type="entry name" value="PROKAR_LIPOPROTEIN"/>
    <property type="match status" value="1"/>
</dbReference>
<dbReference type="EMBL" id="CP018047">
    <property type="protein sequence ID" value="AQU69105.1"/>
    <property type="molecule type" value="Genomic_DNA"/>
</dbReference>
<evidence type="ECO:0000313" key="3">
    <source>
        <dbReference type="Proteomes" id="UP000189677"/>
    </source>
</evidence>
<keyword evidence="1" id="KW-0732">Signal</keyword>
<dbReference type="AlphaFoldDB" id="A0A1U9QZK7"/>
<evidence type="ECO:0000313" key="2">
    <source>
        <dbReference type="EMBL" id="AQU69105.1"/>
    </source>
</evidence>
<sequence length="400" mass="43552">MVRRRAVVSLLGCLLIASGCSAPPVADAATRDIQRTLDRRAGALLDRDESGYLSAVDPAADALLAAERRTYQNLVDVPVRSWEYRLRDVERSGTRATARAELRYRLEGYDTAPVTSPRALELTERDGRWYVTADRPGDRGVQQLWQQGSVDVVHGRRSLILGVGQDNARLREIAAAADEAVPAVDEAWPGEWSGRVVVMVPASVTSMAGLLGASAGSYRGIAAVTTGETGPKGSSPADRVIVNPDAYGVLGDFGRRIVLTHETTHVATRAATSEATPMWLSEGFSDWVAYRGSGRTDGQAAPELERSLNRGTLPAALPEDAHFAFDAEADELARAYEGGRLACDLIAERWGETELTDFYRAVGEREHREGAVENAMNDVLSVTPDEFGALWRDYVRERLR</sequence>
<protein>
    <recommendedName>
        <fullName evidence="4">Lipoprotein</fullName>
    </recommendedName>
</protein>
<evidence type="ECO:0000256" key="1">
    <source>
        <dbReference type="SAM" id="SignalP"/>
    </source>
</evidence>
<reference evidence="2 3" key="1">
    <citation type="submission" date="2016-11" db="EMBL/GenBank/DDBJ databases">
        <title>Complete genome sequence of Streptomyces niveus SCSIO 3406.</title>
        <authorList>
            <person name="Zhu Q."/>
            <person name="Cheng W."/>
            <person name="Song Y."/>
            <person name="Li Q."/>
            <person name="Ju J."/>
        </authorList>
    </citation>
    <scope>NUCLEOTIDE SEQUENCE [LARGE SCALE GENOMIC DNA]</scope>
    <source>
        <strain evidence="2 3">SCSIO 3406</strain>
    </source>
</reference>
<feature type="chain" id="PRO_5013341588" description="Lipoprotein" evidence="1">
    <location>
        <begin position="29"/>
        <end position="400"/>
    </location>
</feature>
<dbReference type="OrthoDB" id="5242307at2"/>
<dbReference type="KEGG" id="snw:BBN63_25915"/>
<keyword evidence="3" id="KW-1185">Reference proteome</keyword>
<proteinExistence type="predicted"/>
<feature type="signal peptide" evidence="1">
    <location>
        <begin position="1"/>
        <end position="28"/>
    </location>
</feature>